<dbReference type="PANTHER" id="PTHR32322">
    <property type="entry name" value="INNER MEMBRANE TRANSPORTER"/>
    <property type="match status" value="1"/>
</dbReference>
<feature type="transmembrane region" description="Helical" evidence="7">
    <location>
        <begin position="54"/>
        <end position="75"/>
    </location>
</feature>
<dbReference type="STRING" id="187979.ERS852385_01157"/>
<dbReference type="InterPro" id="IPR037185">
    <property type="entry name" value="EmrE-like"/>
</dbReference>
<evidence type="ECO:0000256" key="7">
    <source>
        <dbReference type="SAM" id="Phobius"/>
    </source>
</evidence>
<organism evidence="9 10">
    <name type="scientific">Mitsuokella jalaludinii</name>
    <dbReference type="NCBI Taxonomy" id="187979"/>
    <lineage>
        <taxon>Bacteria</taxon>
        <taxon>Bacillati</taxon>
        <taxon>Bacillota</taxon>
        <taxon>Negativicutes</taxon>
        <taxon>Selenomonadales</taxon>
        <taxon>Selenomonadaceae</taxon>
        <taxon>Mitsuokella</taxon>
    </lineage>
</organism>
<dbReference type="GO" id="GO:0005886">
    <property type="term" value="C:plasma membrane"/>
    <property type="evidence" value="ECO:0007669"/>
    <property type="project" value="UniProtKB-SubCell"/>
</dbReference>
<name>A0A173Z6J8_9FIRM</name>
<dbReference type="InterPro" id="IPR050638">
    <property type="entry name" value="AA-Vitamin_Transporters"/>
</dbReference>
<evidence type="ECO:0000313" key="9">
    <source>
        <dbReference type="EMBL" id="CUN71116.1"/>
    </source>
</evidence>
<keyword evidence="4 7" id="KW-0812">Transmembrane</keyword>
<keyword evidence="5 7" id="KW-1133">Transmembrane helix</keyword>
<dbReference type="EMBL" id="CYYU01000006">
    <property type="protein sequence ID" value="CUN71116.1"/>
    <property type="molecule type" value="Genomic_DNA"/>
</dbReference>
<feature type="transmembrane region" description="Helical" evidence="7">
    <location>
        <begin position="291"/>
        <end position="306"/>
    </location>
</feature>
<evidence type="ECO:0000256" key="5">
    <source>
        <dbReference type="ARBA" id="ARBA00022989"/>
    </source>
</evidence>
<keyword evidence="3" id="KW-1003">Cell membrane</keyword>
<proteinExistence type="inferred from homology"/>
<dbReference type="Pfam" id="PF00892">
    <property type="entry name" value="EamA"/>
    <property type="match status" value="2"/>
</dbReference>
<comment type="similarity">
    <text evidence="2">Belongs to the EamA transporter family.</text>
</comment>
<feature type="transmembrane region" description="Helical" evidence="7">
    <location>
        <begin position="201"/>
        <end position="218"/>
    </location>
</feature>
<dbReference type="eggNOG" id="COG0697">
    <property type="taxonomic scope" value="Bacteria"/>
</dbReference>
<reference evidence="9 10" key="1">
    <citation type="submission" date="2015-09" db="EMBL/GenBank/DDBJ databases">
        <authorList>
            <consortium name="Pathogen Informatics"/>
        </authorList>
    </citation>
    <scope>NUCLEOTIDE SEQUENCE [LARGE SCALE GENOMIC DNA]</scope>
    <source>
        <strain evidence="9 10">2789STDY5608828</strain>
    </source>
</reference>
<comment type="subcellular location">
    <subcellularLocation>
        <location evidence="1">Cell membrane</location>
        <topology evidence="1">Multi-pass membrane protein</topology>
    </subcellularLocation>
</comment>
<evidence type="ECO:0000259" key="8">
    <source>
        <dbReference type="Pfam" id="PF00892"/>
    </source>
</evidence>
<evidence type="ECO:0000256" key="4">
    <source>
        <dbReference type="ARBA" id="ARBA00022692"/>
    </source>
</evidence>
<feature type="transmembrane region" description="Helical" evidence="7">
    <location>
        <begin position="265"/>
        <end position="285"/>
    </location>
</feature>
<sequence>MPTDKNPASPTPPARTVRRRGITLALTGAVLWGGSGVAGQYILQDCAFSTEWLVGVRLILSGALLLLIDFAAYRQDLLAVFRERRDCLETIAFAVLGMLGVQYTYFAAIKYSNAATGTILQYLMPVVIVAWTALRTRRLPPFGEILCVALAVLGTFLLVTHGSLTSLAISPPALFWGMLSAFAAAFYTVQPKRLICKYRPTLIIGWGMLVGGLLFLPVSRPWDFTGLFSMAAALLFSYIILFGTVIAFACYLGSLQYLQPAETSILGSAEPLAAILLSVTLLHIAFTPFDLLGALSILAAVILLTRK</sequence>
<feature type="transmembrane region" description="Helical" evidence="7">
    <location>
        <begin position="230"/>
        <end position="253"/>
    </location>
</feature>
<feature type="transmembrane region" description="Helical" evidence="7">
    <location>
        <begin position="21"/>
        <end position="42"/>
    </location>
</feature>
<dbReference type="RefSeq" id="WP_055161379.1">
    <property type="nucleotide sequence ID" value="NZ_CABIWZ010000006.1"/>
</dbReference>
<keyword evidence="6 7" id="KW-0472">Membrane</keyword>
<feature type="transmembrane region" description="Helical" evidence="7">
    <location>
        <begin position="146"/>
        <end position="167"/>
    </location>
</feature>
<dbReference type="InterPro" id="IPR000620">
    <property type="entry name" value="EamA_dom"/>
</dbReference>
<evidence type="ECO:0000256" key="6">
    <source>
        <dbReference type="ARBA" id="ARBA00023136"/>
    </source>
</evidence>
<evidence type="ECO:0000256" key="1">
    <source>
        <dbReference type="ARBA" id="ARBA00004651"/>
    </source>
</evidence>
<gene>
    <name evidence="9" type="primary">yicL</name>
    <name evidence="9" type="ORF">ERS852385_01157</name>
</gene>
<protein>
    <submittedName>
        <fullName evidence="9">Uncharacterized inner membrane transporter yicL</fullName>
    </submittedName>
</protein>
<dbReference type="Proteomes" id="UP000095546">
    <property type="component" value="Unassembled WGS sequence"/>
</dbReference>
<evidence type="ECO:0000256" key="3">
    <source>
        <dbReference type="ARBA" id="ARBA00022475"/>
    </source>
</evidence>
<feature type="transmembrane region" description="Helical" evidence="7">
    <location>
        <begin position="87"/>
        <end position="108"/>
    </location>
</feature>
<dbReference type="PANTHER" id="PTHR32322:SF18">
    <property type="entry name" value="S-ADENOSYLMETHIONINE_S-ADENOSYLHOMOCYSTEINE TRANSPORTER"/>
    <property type="match status" value="1"/>
</dbReference>
<dbReference type="OrthoDB" id="9810818at2"/>
<feature type="transmembrane region" description="Helical" evidence="7">
    <location>
        <begin position="114"/>
        <end position="134"/>
    </location>
</feature>
<accession>A0A173Z6J8</accession>
<evidence type="ECO:0000313" key="10">
    <source>
        <dbReference type="Proteomes" id="UP000095546"/>
    </source>
</evidence>
<keyword evidence="10" id="KW-1185">Reference proteome</keyword>
<feature type="domain" description="EamA" evidence="8">
    <location>
        <begin position="173"/>
        <end position="305"/>
    </location>
</feature>
<feature type="domain" description="EamA" evidence="8">
    <location>
        <begin position="20"/>
        <end position="159"/>
    </location>
</feature>
<dbReference type="SUPFAM" id="SSF103481">
    <property type="entry name" value="Multidrug resistance efflux transporter EmrE"/>
    <property type="match status" value="2"/>
</dbReference>
<dbReference type="AlphaFoldDB" id="A0A173Z6J8"/>
<evidence type="ECO:0000256" key="2">
    <source>
        <dbReference type="ARBA" id="ARBA00007362"/>
    </source>
</evidence>
<feature type="transmembrane region" description="Helical" evidence="7">
    <location>
        <begin position="173"/>
        <end position="189"/>
    </location>
</feature>